<proteinExistence type="predicted"/>
<sequence>MSQDQKKPLSIAERKAQAEADAILAQMFGYYAREESPRAVKTEYDAPYAA</sequence>
<name>A0ABY7SKU5_9RHOB</name>
<organism evidence="1 2">
    <name type="scientific">Paracoccus fistulariae</name>
    <dbReference type="NCBI Taxonomy" id="658446"/>
    <lineage>
        <taxon>Bacteria</taxon>
        <taxon>Pseudomonadati</taxon>
        <taxon>Pseudomonadota</taxon>
        <taxon>Alphaproteobacteria</taxon>
        <taxon>Rhodobacterales</taxon>
        <taxon>Paracoccaceae</taxon>
        <taxon>Paracoccus</taxon>
    </lineage>
</organism>
<accession>A0ABY7SKU5</accession>
<dbReference type="Proteomes" id="UP001219349">
    <property type="component" value="Chromosome"/>
</dbReference>
<keyword evidence="2" id="KW-1185">Reference proteome</keyword>
<dbReference type="EMBL" id="CP067136">
    <property type="protein sequence ID" value="WCR07178.1"/>
    <property type="molecule type" value="Genomic_DNA"/>
</dbReference>
<dbReference type="RefSeq" id="WP_271883557.1">
    <property type="nucleotide sequence ID" value="NZ_CP067136.1"/>
</dbReference>
<protein>
    <submittedName>
        <fullName evidence="1">Uncharacterized protein</fullName>
    </submittedName>
</protein>
<evidence type="ECO:0000313" key="1">
    <source>
        <dbReference type="EMBL" id="WCR07178.1"/>
    </source>
</evidence>
<gene>
    <name evidence="1" type="ORF">JHX87_17260</name>
</gene>
<reference evidence="1 2" key="1">
    <citation type="submission" date="2021-01" db="EMBL/GenBank/DDBJ databases">
        <title>Biogeographic distribution of Paracoccus.</title>
        <authorList>
            <person name="Hollensteiner J."/>
            <person name="Leineberger J."/>
            <person name="Brinkhoff T."/>
            <person name="Daniel R."/>
        </authorList>
    </citation>
    <scope>NUCLEOTIDE SEQUENCE [LARGE SCALE GENOMIC DNA]</scope>
    <source>
        <strain evidence="1 2">KCTC 22803</strain>
    </source>
</reference>
<evidence type="ECO:0000313" key="2">
    <source>
        <dbReference type="Proteomes" id="UP001219349"/>
    </source>
</evidence>